<evidence type="ECO:0000313" key="1">
    <source>
        <dbReference type="EMBL" id="ABR49844.1"/>
    </source>
</evidence>
<evidence type="ECO:0000313" key="2">
    <source>
        <dbReference type="Proteomes" id="UP000001572"/>
    </source>
</evidence>
<accession>A6TUH6</accession>
<dbReference type="Proteomes" id="UP000001572">
    <property type="component" value="Chromosome"/>
</dbReference>
<dbReference type="EMBL" id="CP000724">
    <property type="protein sequence ID" value="ABR49844.1"/>
    <property type="molecule type" value="Genomic_DNA"/>
</dbReference>
<keyword evidence="2" id="KW-1185">Reference proteome</keyword>
<reference evidence="2" key="1">
    <citation type="journal article" date="2016" name="Genome Announc.">
        <title>Complete genome sequence of Alkaliphilus metalliredigens strain QYMF, an alkaliphilic and metal-reducing bacterium isolated from borax-contaminated leachate ponds.</title>
        <authorList>
            <person name="Hwang C."/>
            <person name="Copeland A."/>
            <person name="Lucas S."/>
            <person name="Lapidus A."/>
            <person name="Barry K."/>
            <person name="Detter J.C."/>
            <person name="Glavina Del Rio T."/>
            <person name="Hammon N."/>
            <person name="Israni S."/>
            <person name="Dalin E."/>
            <person name="Tice H."/>
            <person name="Pitluck S."/>
            <person name="Chertkov O."/>
            <person name="Brettin T."/>
            <person name="Bruce D."/>
            <person name="Han C."/>
            <person name="Schmutz J."/>
            <person name="Larimer F."/>
            <person name="Land M.L."/>
            <person name="Hauser L."/>
            <person name="Kyrpides N."/>
            <person name="Mikhailova N."/>
            <person name="Ye Q."/>
            <person name="Zhou J."/>
            <person name="Richardson P."/>
            <person name="Fields M.W."/>
        </authorList>
    </citation>
    <scope>NUCLEOTIDE SEQUENCE [LARGE SCALE GENOMIC DNA]</scope>
    <source>
        <strain evidence="2">QYMF</strain>
    </source>
</reference>
<proteinExistence type="predicted"/>
<sequence length="81" mass="9337">MVKLTLSKSEVNFMTVQSDLEKAIAYCEATKGTYALMSHSTEDQQAKEMFNMMKSDLEKHIQFLNSRLEYLSINNPLNQNN</sequence>
<gene>
    <name evidence="1" type="ordered locus">Amet_3724</name>
</gene>
<protein>
    <recommendedName>
        <fullName evidence="3">Rubrerythrin diiron-binding domain-containing protein</fullName>
    </recommendedName>
</protein>
<evidence type="ECO:0008006" key="3">
    <source>
        <dbReference type="Google" id="ProtNLM"/>
    </source>
</evidence>
<organism evidence="1 2">
    <name type="scientific">Alkaliphilus metalliredigens (strain QYMF)</name>
    <dbReference type="NCBI Taxonomy" id="293826"/>
    <lineage>
        <taxon>Bacteria</taxon>
        <taxon>Bacillati</taxon>
        <taxon>Bacillota</taxon>
        <taxon>Clostridia</taxon>
        <taxon>Peptostreptococcales</taxon>
        <taxon>Natronincolaceae</taxon>
        <taxon>Alkaliphilus</taxon>
    </lineage>
</organism>
<dbReference type="KEGG" id="amt:Amet_3724"/>
<dbReference type="AlphaFoldDB" id="A6TUH6"/>
<dbReference type="eggNOG" id="ENOG5032ZQ2">
    <property type="taxonomic scope" value="Bacteria"/>
</dbReference>
<dbReference type="STRING" id="293826.Amet_3724"/>
<dbReference type="InterPro" id="IPR012452">
    <property type="entry name" value="DUF1657"/>
</dbReference>
<dbReference type="Pfam" id="PF07870">
    <property type="entry name" value="DUF1657"/>
    <property type="match status" value="1"/>
</dbReference>
<name>A6TUH6_ALKMQ</name>
<dbReference type="HOGENOM" id="CLU_185905_0_0_9"/>